<dbReference type="PIRSF" id="PIRSF000137">
    <property type="entry name" value="Alcohol_oxidase"/>
    <property type="match status" value="1"/>
</dbReference>
<protein>
    <submittedName>
        <fullName evidence="11">Uncharacterized protein</fullName>
    </submittedName>
</protein>
<dbReference type="InterPro" id="IPR000172">
    <property type="entry name" value="GMC_OxRdtase_N"/>
</dbReference>
<dbReference type="PANTHER" id="PTHR11552:SF147">
    <property type="entry name" value="CHOLINE DEHYDROGENASE, MITOCHONDRIAL"/>
    <property type="match status" value="1"/>
</dbReference>
<dbReference type="Pfam" id="PF05199">
    <property type="entry name" value="GMC_oxred_C"/>
    <property type="match status" value="1"/>
</dbReference>
<evidence type="ECO:0000256" key="1">
    <source>
        <dbReference type="ARBA" id="ARBA00001974"/>
    </source>
</evidence>
<name>A0A8H5CYJ9_9AGAR</name>
<comment type="similarity">
    <text evidence="2">Belongs to the GMC oxidoreductase family.</text>
</comment>
<feature type="chain" id="PRO_5034585935" evidence="8">
    <location>
        <begin position="26"/>
        <end position="611"/>
    </location>
</feature>
<dbReference type="SUPFAM" id="SSF51905">
    <property type="entry name" value="FAD/NAD(P)-binding domain"/>
    <property type="match status" value="1"/>
</dbReference>
<evidence type="ECO:0000256" key="7">
    <source>
        <dbReference type="SAM" id="MobiDB-lite"/>
    </source>
</evidence>
<evidence type="ECO:0000313" key="11">
    <source>
        <dbReference type="EMBL" id="KAF5350327.1"/>
    </source>
</evidence>
<accession>A0A8H5CYJ9</accession>
<dbReference type="Gene3D" id="3.50.50.60">
    <property type="entry name" value="FAD/NAD(P)-binding domain"/>
    <property type="match status" value="1"/>
</dbReference>
<keyword evidence="3" id="KW-0285">Flavoprotein</keyword>
<evidence type="ECO:0000256" key="5">
    <source>
        <dbReference type="PIRSR" id="PIRSR000137-1"/>
    </source>
</evidence>
<dbReference type="AlphaFoldDB" id="A0A8H5CYJ9"/>
<keyword evidence="8" id="KW-0732">Signal</keyword>
<feature type="binding site" evidence="6">
    <location>
        <position position="119"/>
    </location>
    <ligand>
        <name>FAD</name>
        <dbReference type="ChEBI" id="CHEBI:57692"/>
    </ligand>
</feature>
<dbReference type="InterPro" id="IPR007867">
    <property type="entry name" value="GMC_OxRtase_C"/>
</dbReference>
<evidence type="ECO:0000313" key="12">
    <source>
        <dbReference type="Proteomes" id="UP000559256"/>
    </source>
</evidence>
<sequence length="611" mass="64542">MKQLSTVWALAGALSLSSLPSTVRAAVYTNPSDVPSSNSYDFIVVGAGTAGNVVASRLSEDSSKKVLVIEAGVDDTGVVTVEVPFLAPLAQNTAVDWNYTTIPQTGLNGRSITVPRGFVLGGSSSINFLGWTRGSEDLYNKIASITGDSGWGWDALESFWTKISTFVQPTDNDQVTPDEIPQSNGNGPLDVSLPNFDIEPDERVFETAKLLQSQDSRFKYTVDMNAGDSLGFGYNQVTAGGGARTTSATAYLHPALNSRSNIDLLINTRVTRLLQSSTSGSTPVFGKVEVAQKAGGPKTVFQASSEVILSAGTIGTAQILLLSGIGPEADLGQVVVNSPDVGKNVRDHPLLELYFSVNSNDTYDDALRDADLQTTLLNQWFASKTGLFADTPVNTLGFMRLPDSFFTSGVSDPSSGAKSAHTEVIFVDAFVPTAQNPMPSVGDFMTVIVAVVSPTSVGSIKLASGGSDTFTQPLIDYGLLSTDFDVQAMLQAITDSETFIAASPFHRDGFLVAPFGGFANATTTQQKVDYMRNNADTVHHPVGSAKMGADSPSSPLGGDGVTDPRLRVRGVKGLRVVDASVLPIIPECHTQAAVYLIAERAASLIKEDNGM</sequence>
<dbReference type="Gene3D" id="3.30.560.10">
    <property type="entry name" value="Glucose Oxidase, domain 3"/>
    <property type="match status" value="1"/>
</dbReference>
<evidence type="ECO:0000259" key="9">
    <source>
        <dbReference type="Pfam" id="PF00732"/>
    </source>
</evidence>
<keyword evidence="12" id="KW-1185">Reference proteome</keyword>
<reference evidence="11 12" key="1">
    <citation type="journal article" date="2020" name="ISME J.">
        <title>Uncovering the hidden diversity of litter-decomposition mechanisms in mushroom-forming fungi.</title>
        <authorList>
            <person name="Floudas D."/>
            <person name="Bentzer J."/>
            <person name="Ahren D."/>
            <person name="Johansson T."/>
            <person name="Persson P."/>
            <person name="Tunlid A."/>
        </authorList>
    </citation>
    <scope>NUCLEOTIDE SEQUENCE [LARGE SCALE GENOMIC DNA]</scope>
    <source>
        <strain evidence="11 12">CBS 291.85</strain>
    </source>
</reference>
<feature type="domain" description="Glucose-methanol-choline oxidoreductase N-terminal" evidence="9">
    <location>
        <begin position="40"/>
        <end position="349"/>
    </location>
</feature>
<feature type="region of interest" description="Disordered" evidence="7">
    <location>
        <begin position="539"/>
        <end position="562"/>
    </location>
</feature>
<evidence type="ECO:0000256" key="6">
    <source>
        <dbReference type="PIRSR" id="PIRSR000137-2"/>
    </source>
</evidence>
<feature type="active site" description="Proton donor" evidence="5">
    <location>
        <position position="540"/>
    </location>
</feature>
<evidence type="ECO:0000256" key="3">
    <source>
        <dbReference type="ARBA" id="ARBA00022630"/>
    </source>
</evidence>
<feature type="domain" description="Glucose-methanol-choline oxidoreductase C-terminal" evidence="10">
    <location>
        <begin position="454"/>
        <end position="598"/>
    </location>
</feature>
<dbReference type="Proteomes" id="UP000559256">
    <property type="component" value="Unassembled WGS sequence"/>
</dbReference>
<dbReference type="SUPFAM" id="SSF54373">
    <property type="entry name" value="FAD-linked reductases, C-terminal domain"/>
    <property type="match status" value="1"/>
</dbReference>
<dbReference type="InterPro" id="IPR036188">
    <property type="entry name" value="FAD/NAD-bd_sf"/>
</dbReference>
<comment type="cofactor">
    <cofactor evidence="1 6">
        <name>FAD</name>
        <dbReference type="ChEBI" id="CHEBI:57692"/>
    </cofactor>
</comment>
<dbReference type="GO" id="GO:0016614">
    <property type="term" value="F:oxidoreductase activity, acting on CH-OH group of donors"/>
    <property type="evidence" value="ECO:0007669"/>
    <property type="project" value="InterPro"/>
</dbReference>
<dbReference type="Pfam" id="PF00732">
    <property type="entry name" value="GMC_oxred_N"/>
    <property type="match status" value="1"/>
</dbReference>
<dbReference type="PANTHER" id="PTHR11552">
    <property type="entry name" value="GLUCOSE-METHANOL-CHOLINE GMC OXIDOREDUCTASE"/>
    <property type="match status" value="1"/>
</dbReference>
<feature type="active site" description="Proton acceptor" evidence="5">
    <location>
        <position position="589"/>
    </location>
</feature>
<gene>
    <name evidence="11" type="ORF">D9758_012818</name>
</gene>
<organism evidence="11 12">
    <name type="scientific">Tetrapyrgos nigripes</name>
    <dbReference type="NCBI Taxonomy" id="182062"/>
    <lineage>
        <taxon>Eukaryota</taxon>
        <taxon>Fungi</taxon>
        <taxon>Dikarya</taxon>
        <taxon>Basidiomycota</taxon>
        <taxon>Agaricomycotina</taxon>
        <taxon>Agaricomycetes</taxon>
        <taxon>Agaricomycetidae</taxon>
        <taxon>Agaricales</taxon>
        <taxon>Marasmiineae</taxon>
        <taxon>Marasmiaceae</taxon>
        <taxon>Tetrapyrgos</taxon>
    </lineage>
</organism>
<proteinExistence type="inferred from homology"/>
<dbReference type="InterPro" id="IPR012132">
    <property type="entry name" value="GMC_OxRdtase"/>
</dbReference>
<feature type="binding site" evidence="6">
    <location>
        <position position="270"/>
    </location>
    <ligand>
        <name>FAD</name>
        <dbReference type="ChEBI" id="CHEBI:57692"/>
    </ligand>
</feature>
<evidence type="ECO:0000256" key="4">
    <source>
        <dbReference type="ARBA" id="ARBA00022827"/>
    </source>
</evidence>
<evidence type="ECO:0000256" key="8">
    <source>
        <dbReference type="SAM" id="SignalP"/>
    </source>
</evidence>
<evidence type="ECO:0000259" key="10">
    <source>
        <dbReference type="Pfam" id="PF05199"/>
    </source>
</evidence>
<feature type="signal peptide" evidence="8">
    <location>
        <begin position="1"/>
        <end position="25"/>
    </location>
</feature>
<dbReference type="EMBL" id="JAACJM010000075">
    <property type="protein sequence ID" value="KAF5350327.1"/>
    <property type="molecule type" value="Genomic_DNA"/>
</dbReference>
<keyword evidence="4 6" id="KW-0274">FAD</keyword>
<dbReference type="OrthoDB" id="269227at2759"/>
<dbReference type="GO" id="GO:0050660">
    <property type="term" value="F:flavin adenine dinucleotide binding"/>
    <property type="evidence" value="ECO:0007669"/>
    <property type="project" value="InterPro"/>
</dbReference>
<comment type="caution">
    <text evidence="11">The sequence shown here is derived from an EMBL/GenBank/DDBJ whole genome shotgun (WGS) entry which is preliminary data.</text>
</comment>
<evidence type="ECO:0000256" key="2">
    <source>
        <dbReference type="ARBA" id="ARBA00010790"/>
    </source>
</evidence>